<organism evidence="2 3">
    <name type="scientific">Hypsizygus marmoreus</name>
    <name type="common">White beech mushroom</name>
    <name type="synonym">Agaricus marmoreus</name>
    <dbReference type="NCBI Taxonomy" id="39966"/>
    <lineage>
        <taxon>Eukaryota</taxon>
        <taxon>Fungi</taxon>
        <taxon>Dikarya</taxon>
        <taxon>Basidiomycota</taxon>
        <taxon>Agaricomycotina</taxon>
        <taxon>Agaricomycetes</taxon>
        <taxon>Agaricomycetidae</taxon>
        <taxon>Agaricales</taxon>
        <taxon>Tricholomatineae</taxon>
        <taxon>Lyophyllaceae</taxon>
        <taxon>Hypsizygus</taxon>
    </lineage>
</organism>
<keyword evidence="1" id="KW-0472">Membrane</keyword>
<dbReference type="InParanoid" id="A0A369K1K3"/>
<feature type="transmembrane region" description="Helical" evidence="1">
    <location>
        <begin position="59"/>
        <end position="79"/>
    </location>
</feature>
<proteinExistence type="predicted"/>
<gene>
    <name evidence="2" type="ORF">Hypma_015469</name>
</gene>
<dbReference type="EMBL" id="LUEZ02000010">
    <property type="protein sequence ID" value="RDB28501.1"/>
    <property type="molecule type" value="Genomic_DNA"/>
</dbReference>
<accession>A0A369K1K3</accession>
<name>A0A369K1K3_HYPMA</name>
<dbReference type="AlphaFoldDB" id="A0A369K1K3"/>
<evidence type="ECO:0000313" key="2">
    <source>
        <dbReference type="EMBL" id="RDB28501.1"/>
    </source>
</evidence>
<dbReference type="Proteomes" id="UP000076154">
    <property type="component" value="Unassembled WGS sequence"/>
</dbReference>
<protein>
    <submittedName>
        <fullName evidence="2">Uncharacterized protein</fullName>
    </submittedName>
</protein>
<reference evidence="2" key="1">
    <citation type="submission" date="2018-04" db="EMBL/GenBank/DDBJ databases">
        <title>Whole genome sequencing of Hypsizygus marmoreus.</title>
        <authorList>
            <person name="Choi I.-G."/>
            <person name="Min B."/>
            <person name="Kim J.-G."/>
            <person name="Kim S."/>
            <person name="Oh Y.-L."/>
            <person name="Kong W.-S."/>
            <person name="Park H."/>
            <person name="Jeong J."/>
            <person name="Song E.-S."/>
        </authorList>
    </citation>
    <scope>NUCLEOTIDE SEQUENCE [LARGE SCALE GENOMIC DNA]</scope>
    <source>
        <strain evidence="2">51987-8</strain>
    </source>
</reference>
<sequence>MFLLHDCLKTKQDVRTTPHRIRALTMAIVGIVGDPTEKDTSNKNVSSPMDFDRSGPHRYIGIGMVVGIVFIVLVLWLSFGSWPRRLMGRCWGRSRQKALAVERYEEKSERWPAKVALDTVVLKPEKAKKKEARGPNRQTRRGSSFGVAVELDYRVDWEMQNQRSVYFEPTSIPTRYSHIAVGPPLER</sequence>
<keyword evidence="1" id="KW-1133">Transmembrane helix</keyword>
<evidence type="ECO:0000313" key="3">
    <source>
        <dbReference type="Proteomes" id="UP000076154"/>
    </source>
</evidence>
<comment type="caution">
    <text evidence="2">The sequence shown here is derived from an EMBL/GenBank/DDBJ whole genome shotgun (WGS) entry which is preliminary data.</text>
</comment>
<evidence type="ECO:0000256" key="1">
    <source>
        <dbReference type="SAM" id="Phobius"/>
    </source>
</evidence>
<keyword evidence="1" id="KW-0812">Transmembrane</keyword>
<keyword evidence="3" id="KW-1185">Reference proteome</keyword>
<dbReference type="OrthoDB" id="3033915at2759"/>